<evidence type="ECO:0000256" key="2">
    <source>
        <dbReference type="ARBA" id="ARBA00022908"/>
    </source>
</evidence>
<protein>
    <submittedName>
        <fullName evidence="8">Phage integrase family</fullName>
    </submittedName>
</protein>
<evidence type="ECO:0000313" key="8">
    <source>
        <dbReference type="EMBL" id="SEH97792.1"/>
    </source>
</evidence>
<keyword evidence="2" id="KW-0229">DNA integration</keyword>
<comment type="similarity">
    <text evidence="1">Belongs to the 'phage' integrase family.</text>
</comment>
<dbReference type="Proteomes" id="UP000176204">
    <property type="component" value="Chromosome I"/>
</dbReference>
<keyword evidence="4" id="KW-0233">DNA recombination</keyword>
<name>A0A1C7PAK4_9BACT</name>
<evidence type="ECO:0000256" key="1">
    <source>
        <dbReference type="ARBA" id="ARBA00008857"/>
    </source>
</evidence>
<dbReference type="Pfam" id="PF00589">
    <property type="entry name" value="Phage_integrase"/>
    <property type="match status" value="1"/>
</dbReference>
<dbReference type="SUPFAM" id="SSF56349">
    <property type="entry name" value="DNA breaking-rejoining enzymes"/>
    <property type="match status" value="1"/>
</dbReference>
<dbReference type="OrthoDB" id="179876at2"/>
<gene>
    <name evidence="8" type="ORF">PYTT_2243</name>
</gene>
<feature type="domain" description="Core-binding (CB)" evidence="7">
    <location>
        <begin position="87"/>
        <end position="170"/>
    </location>
</feature>
<dbReference type="PROSITE" id="PS51900">
    <property type="entry name" value="CB"/>
    <property type="match status" value="1"/>
</dbReference>
<dbReference type="GO" id="GO:0006310">
    <property type="term" value="P:DNA recombination"/>
    <property type="evidence" value="ECO:0007669"/>
    <property type="project" value="UniProtKB-KW"/>
</dbReference>
<evidence type="ECO:0000313" key="9">
    <source>
        <dbReference type="Proteomes" id="UP000176204"/>
    </source>
</evidence>
<dbReference type="AlphaFoldDB" id="A0A1C7PAK4"/>
<dbReference type="InterPro" id="IPR044068">
    <property type="entry name" value="CB"/>
</dbReference>
<organism evidence="8 9">
    <name type="scientific">Akkermansia glycaniphila</name>
    <dbReference type="NCBI Taxonomy" id="1679444"/>
    <lineage>
        <taxon>Bacteria</taxon>
        <taxon>Pseudomonadati</taxon>
        <taxon>Verrucomicrobiota</taxon>
        <taxon>Verrucomicrobiia</taxon>
        <taxon>Verrucomicrobiales</taxon>
        <taxon>Akkermansiaceae</taxon>
        <taxon>Akkermansia</taxon>
    </lineage>
</organism>
<dbReference type="Gene3D" id="1.10.150.130">
    <property type="match status" value="1"/>
</dbReference>
<dbReference type="InterPro" id="IPR013762">
    <property type="entry name" value="Integrase-like_cat_sf"/>
</dbReference>
<dbReference type="GO" id="GO:0003677">
    <property type="term" value="F:DNA binding"/>
    <property type="evidence" value="ECO:0007669"/>
    <property type="project" value="UniProtKB-UniRule"/>
</dbReference>
<sequence>MAHLITRTNSRFWYGRWRNGETISMKSTHVPVKGDFIGGIKETTTQARRRAQSIADAYEASDKEGLGNELVREVLSSLAKESIPEIPSVNEYLEGYLFLRRSQLTRNTLYNMRKAYELFTKHLGSRAKLPINTVRRSDVKAFVSEQLQQVRRSTVQKYITALSPAFMNAVDDEIIEKNPFFNTKVPRNVGHEDSCKEAFTPDEVALMLERLPEEWYSMVLFCLCMGGQRLGDVAMLQWNQIDLEAGMISLVTGKTGRRLRIPVIGPLEQHIRAIPHTGRFVHPGCAEKYQRQAGRYLSYQFKVWLQHIGVIARDASTNARGGRTRNVAPKTFHCLRATAATWLHNLGIDHALAKEIVGHDSEASHQLYIRPSDDSRKDALEKLGQAILGSSSRLRCPAPLPAAPSVPRTEKPTAVPFSTATATEWNPGMPSSGAVFVFNAC</sequence>
<dbReference type="InterPro" id="IPR011010">
    <property type="entry name" value="DNA_brk_join_enz"/>
</dbReference>
<dbReference type="GO" id="GO:0015074">
    <property type="term" value="P:DNA integration"/>
    <property type="evidence" value="ECO:0007669"/>
    <property type="project" value="UniProtKB-KW"/>
</dbReference>
<dbReference type="PROSITE" id="PS51898">
    <property type="entry name" value="TYR_RECOMBINASE"/>
    <property type="match status" value="1"/>
</dbReference>
<feature type="domain" description="Tyr recombinase" evidence="6">
    <location>
        <begin position="194"/>
        <end position="381"/>
    </location>
</feature>
<dbReference type="InterPro" id="IPR010998">
    <property type="entry name" value="Integrase_recombinase_N"/>
</dbReference>
<dbReference type="Gene3D" id="1.10.443.10">
    <property type="entry name" value="Intergrase catalytic core"/>
    <property type="match status" value="1"/>
</dbReference>
<evidence type="ECO:0000256" key="4">
    <source>
        <dbReference type="ARBA" id="ARBA00023172"/>
    </source>
</evidence>
<evidence type="ECO:0000259" key="7">
    <source>
        <dbReference type="PROSITE" id="PS51900"/>
    </source>
</evidence>
<dbReference type="PANTHER" id="PTHR30349:SF64">
    <property type="entry name" value="PROPHAGE INTEGRASE INTD-RELATED"/>
    <property type="match status" value="1"/>
</dbReference>
<evidence type="ECO:0000256" key="5">
    <source>
        <dbReference type="PROSITE-ProRule" id="PRU01248"/>
    </source>
</evidence>
<proteinExistence type="inferred from homology"/>
<dbReference type="PANTHER" id="PTHR30349">
    <property type="entry name" value="PHAGE INTEGRASE-RELATED"/>
    <property type="match status" value="1"/>
</dbReference>
<dbReference type="RefSeq" id="WP_071133484.1">
    <property type="nucleotide sequence ID" value="NZ_LIGX01000034.1"/>
</dbReference>
<reference evidence="9" key="1">
    <citation type="submission" date="2016-09" db="EMBL/GenBank/DDBJ databases">
        <authorList>
            <person name="Koehorst J."/>
        </authorList>
    </citation>
    <scope>NUCLEOTIDE SEQUENCE [LARGE SCALE GENOMIC DNA]</scope>
</reference>
<keyword evidence="9" id="KW-1185">Reference proteome</keyword>
<dbReference type="InterPro" id="IPR050090">
    <property type="entry name" value="Tyrosine_recombinase_XerCD"/>
</dbReference>
<keyword evidence="3 5" id="KW-0238">DNA-binding</keyword>
<evidence type="ECO:0000259" key="6">
    <source>
        <dbReference type="PROSITE" id="PS51898"/>
    </source>
</evidence>
<dbReference type="InterPro" id="IPR002104">
    <property type="entry name" value="Integrase_catalytic"/>
</dbReference>
<accession>A0A1C7PAK4</accession>
<evidence type="ECO:0000256" key="3">
    <source>
        <dbReference type="ARBA" id="ARBA00023125"/>
    </source>
</evidence>
<dbReference type="KEGG" id="agl:PYTT_2243"/>
<dbReference type="EMBL" id="LT629973">
    <property type="protein sequence ID" value="SEH97792.1"/>
    <property type="molecule type" value="Genomic_DNA"/>
</dbReference>